<dbReference type="EMBL" id="UZAU01000550">
    <property type="status" value="NOT_ANNOTATED_CDS"/>
    <property type="molecule type" value="Genomic_DNA"/>
</dbReference>
<evidence type="ECO:0000313" key="2">
    <source>
        <dbReference type="EnsemblPlants" id="cds.novel_model_5708_5bd9a17a"/>
    </source>
</evidence>
<organism evidence="2 3">
    <name type="scientific">Cannabis sativa</name>
    <name type="common">Hemp</name>
    <name type="synonym">Marijuana</name>
    <dbReference type="NCBI Taxonomy" id="3483"/>
    <lineage>
        <taxon>Eukaryota</taxon>
        <taxon>Viridiplantae</taxon>
        <taxon>Streptophyta</taxon>
        <taxon>Embryophyta</taxon>
        <taxon>Tracheophyta</taxon>
        <taxon>Spermatophyta</taxon>
        <taxon>Magnoliopsida</taxon>
        <taxon>eudicotyledons</taxon>
        <taxon>Gunneridae</taxon>
        <taxon>Pentapetalae</taxon>
        <taxon>rosids</taxon>
        <taxon>fabids</taxon>
        <taxon>Rosales</taxon>
        <taxon>Cannabaceae</taxon>
        <taxon>Cannabis</taxon>
    </lineage>
</organism>
<name>A0A803R6M7_CANSA</name>
<accession>A0A803R6M7</accession>
<reference evidence="2" key="1">
    <citation type="submission" date="2018-11" db="EMBL/GenBank/DDBJ databases">
        <authorList>
            <person name="Grassa J C."/>
        </authorList>
    </citation>
    <scope>NUCLEOTIDE SEQUENCE [LARGE SCALE GENOMIC DNA]</scope>
</reference>
<keyword evidence="3" id="KW-1185">Reference proteome</keyword>
<dbReference type="Proteomes" id="UP000596661">
    <property type="component" value="Chromosome 5"/>
</dbReference>
<dbReference type="AlphaFoldDB" id="A0A803R6M7"/>
<feature type="region of interest" description="Disordered" evidence="1">
    <location>
        <begin position="1"/>
        <end position="21"/>
    </location>
</feature>
<proteinExistence type="predicted"/>
<evidence type="ECO:0000313" key="3">
    <source>
        <dbReference type="Proteomes" id="UP000596661"/>
    </source>
</evidence>
<reference evidence="2" key="2">
    <citation type="submission" date="2021-03" db="UniProtKB">
        <authorList>
            <consortium name="EnsemblPlants"/>
        </authorList>
    </citation>
    <scope>IDENTIFICATION</scope>
</reference>
<dbReference type="Gramene" id="novel_model_5708_5bd9a17a">
    <property type="protein sequence ID" value="cds.novel_model_5708_5bd9a17a"/>
    <property type="gene ID" value="novel_gene_2932_5bd9a17a"/>
</dbReference>
<evidence type="ECO:0000256" key="1">
    <source>
        <dbReference type="SAM" id="MobiDB-lite"/>
    </source>
</evidence>
<dbReference type="EnsemblPlants" id="novel_model_5708_5bd9a17a">
    <property type="protein sequence ID" value="cds.novel_model_5708_5bd9a17a"/>
    <property type="gene ID" value="novel_gene_2932_5bd9a17a"/>
</dbReference>
<protein>
    <submittedName>
        <fullName evidence="2">Uncharacterized protein</fullName>
    </submittedName>
</protein>
<sequence length="63" mass="7125">MFSGKVEGFGHGERKPQYLPKNKGIVDEKKIMMRKLLISVDAILDYDRPGPNPKHEKRPGGGY</sequence>